<evidence type="ECO:0000313" key="2">
    <source>
        <dbReference type="EMBL" id="MEU7074415.1"/>
    </source>
</evidence>
<gene>
    <name evidence="2" type="ORF">AB0A88_30435</name>
</gene>
<dbReference type="Proteomes" id="UP001551329">
    <property type="component" value="Unassembled WGS sequence"/>
</dbReference>
<evidence type="ECO:0000313" key="3">
    <source>
        <dbReference type="Proteomes" id="UP001551329"/>
    </source>
</evidence>
<dbReference type="InterPro" id="IPR014347">
    <property type="entry name" value="Tautomerase/MIF_sf"/>
</dbReference>
<keyword evidence="3" id="KW-1185">Reference proteome</keyword>
<feature type="region of interest" description="Disordered" evidence="1">
    <location>
        <begin position="123"/>
        <end position="143"/>
    </location>
</feature>
<reference evidence="2 3" key="1">
    <citation type="submission" date="2024-06" db="EMBL/GenBank/DDBJ databases">
        <title>The Natural Products Discovery Center: Release of the First 8490 Sequenced Strains for Exploring Actinobacteria Biosynthetic Diversity.</title>
        <authorList>
            <person name="Kalkreuter E."/>
            <person name="Kautsar S.A."/>
            <person name="Yang D."/>
            <person name="Bader C.D."/>
            <person name="Teijaro C.N."/>
            <person name="Fluegel L."/>
            <person name="Davis C.M."/>
            <person name="Simpson J.R."/>
            <person name="Lauterbach L."/>
            <person name="Steele A.D."/>
            <person name="Gui C."/>
            <person name="Meng S."/>
            <person name="Li G."/>
            <person name="Viehrig K."/>
            <person name="Ye F."/>
            <person name="Su P."/>
            <person name="Kiefer A.F."/>
            <person name="Nichols A."/>
            <person name="Cepeda A.J."/>
            <person name="Yan W."/>
            <person name="Fan B."/>
            <person name="Jiang Y."/>
            <person name="Adhikari A."/>
            <person name="Zheng C.-J."/>
            <person name="Schuster L."/>
            <person name="Cowan T.M."/>
            <person name="Smanski M.J."/>
            <person name="Chevrette M.G."/>
            <person name="De Carvalho L.P.S."/>
            <person name="Shen B."/>
        </authorList>
    </citation>
    <scope>NUCLEOTIDE SEQUENCE [LARGE SCALE GENOMIC DNA]</scope>
    <source>
        <strain evidence="2 3">NPDC045974</strain>
    </source>
</reference>
<evidence type="ECO:0000256" key="1">
    <source>
        <dbReference type="SAM" id="MobiDB-lite"/>
    </source>
</evidence>
<proteinExistence type="predicted"/>
<sequence>MPTITIASADLSAARRRAAALSITRWLKGQGISGPHVVVRFEAVDEERVFTGGWPVSALPRPAEDEDLHHASVTCCVSPDRDESFRSALAAHIAEALGVTDRTPFFYLEFRPTSPADVHIAATGPLHRSDRPAGADCSEGPTR</sequence>
<dbReference type="RefSeq" id="WP_358477681.1">
    <property type="nucleotide sequence ID" value="NZ_JBEZAE010000026.1"/>
</dbReference>
<organism evidence="2 3">
    <name type="scientific">Streptomyces narbonensis</name>
    <dbReference type="NCBI Taxonomy" id="67333"/>
    <lineage>
        <taxon>Bacteria</taxon>
        <taxon>Bacillati</taxon>
        <taxon>Actinomycetota</taxon>
        <taxon>Actinomycetes</taxon>
        <taxon>Kitasatosporales</taxon>
        <taxon>Streptomycetaceae</taxon>
        <taxon>Streptomyces</taxon>
    </lineage>
</organism>
<name>A0ABV3CJZ6_9ACTN</name>
<dbReference type="Gene3D" id="3.30.429.10">
    <property type="entry name" value="Macrophage Migration Inhibitory Factor"/>
    <property type="match status" value="1"/>
</dbReference>
<comment type="caution">
    <text evidence="2">The sequence shown here is derived from an EMBL/GenBank/DDBJ whole genome shotgun (WGS) entry which is preliminary data.</text>
</comment>
<accession>A0ABV3CJZ6</accession>
<dbReference type="EMBL" id="JBEZAE010000026">
    <property type="protein sequence ID" value="MEU7074415.1"/>
    <property type="molecule type" value="Genomic_DNA"/>
</dbReference>
<protein>
    <submittedName>
        <fullName evidence="2">Uncharacterized protein</fullName>
    </submittedName>
</protein>